<dbReference type="GO" id="GO:0016787">
    <property type="term" value="F:hydrolase activity"/>
    <property type="evidence" value="ECO:0007669"/>
    <property type="project" value="UniProtKB-KW"/>
</dbReference>
<comment type="caution">
    <text evidence="2">The sequence shown here is derived from an EMBL/GenBank/DDBJ whole genome shotgun (WGS) entry which is preliminary data.</text>
</comment>
<organism evidence="2 3">
    <name type="scientific">Paractinoplanes hotanensis</name>
    <dbReference type="NCBI Taxonomy" id="2906497"/>
    <lineage>
        <taxon>Bacteria</taxon>
        <taxon>Bacillati</taxon>
        <taxon>Actinomycetota</taxon>
        <taxon>Actinomycetes</taxon>
        <taxon>Micromonosporales</taxon>
        <taxon>Micromonosporaceae</taxon>
        <taxon>Paractinoplanes</taxon>
    </lineage>
</organism>
<dbReference type="InterPro" id="IPR023214">
    <property type="entry name" value="HAD_sf"/>
</dbReference>
<dbReference type="PANTHER" id="PTHR43316:SF3">
    <property type="entry name" value="HALOACID DEHALOGENASE, TYPE II (AFU_ORTHOLOGUE AFUA_2G07750)-RELATED"/>
    <property type="match status" value="1"/>
</dbReference>
<dbReference type="SUPFAM" id="SSF56784">
    <property type="entry name" value="HAD-like"/>
    <property type="match status" value="1"/>
</dbReference>
<evidence type="ECO:0000313" key="3">
    <source>
        <dbReference type="Proteomes" id="UP001523216"/>
    </source>
</evidence>
<protein>
    <submittedName>
        <fullName evidence="2">HAD family hydrolase</fullName>
    </submittedName>
</protein>
<dbReference type="InterPro" id="IPR036412">
    <property type="entry name" value="HAD-like_sf"/>
</dbReference>
<dbReference type="Proteomes" id="UP001523216">
    <property type="component" value="Unassembled WGS sequence"/>
</dbReference>
<dbReference type="InterPro" id="IPR051540">
    <property type="entry name" value="S-2-haloacid_dehalogenase"/>
</dbReference>
<dbReference type="PANTHER" id="PTHR43316">
    <property type="entry name" value="HYDROLASE, HALOACID DELAHOGENASE-RELATED"/>
    <property type="match status" value="1"/>
</dbReference>
<dbReference type="EMBL" id="JAMQOL010000042">
    <property type="protein sequence ID" value="MCM4081664.1"/>
    <property type="molecule type" value="Genomic_DNA"/>
</dbReference>
<dbReference type="Gene3D" id="3.40.50.1000">
    <property type="entry name" value="HAD superfamily/HAD-like"/>
    <property type="match status" value="1"/>
</dbReference>
<name>A0ABT0Y8Q0_9ACTN</name>
<dbReference type="Pfam" id="PF00702">
    <property type="entry name" value="Hydrolase"/>
    <property type="match status" value="1"/>
</dbReference>
<accession>A0ABT0Y8Q0</accession>
<sequence length="209" mass="22314">MLLLLDLDNTLIDRAGAYAAWARGRFGAGEVAWLVTEDRDGYRRREELARVIAERYGLDAGETLVELRAGMVEQLAPDPRVDAALREATAAGFVPVVVTNGTVAQQGAKLRRTGLDRLVRGWVISEGAGVRKPDRRIFEIAAAAVGADLPEGGWMVGDNIAYDVGGGFGAGLRTAWVSGGRVWPDDVPYRPTVTAVDCVAALEALTPPT</sequence>
<evidence type="ECO:0000313" key="2">
    <source>
        <dbReference type="EMBL" id="MCM4081664.1"/>
    </source>
</evidence>
<dbReference type="RefSeq" id="WP_251801432.1">
    <property type="nucleotide sequence ID" value="NZ_JAMQOL010000042.1"/>
</dbReference>
<evidence type="ECO:0000256" key="1">
    <source>
        <dbReference type="ARBA" id="ARBA00022801"/>
    </source>
</evidence>
<gene>
    <name evidence="2" type="ORF">LXN57_29235</name>
</gene>
<keyword evidence="1 2" id="KW-0378">Hydrolase</keyword>
<reference evidence="2 3" key="1">
    <citation type="submission" date="2022-06" db="EMBL/GenBank/DDBJ databases">
        <title>Actinoplanes abujensis sp. nov., isolated from Nigerian arid soil.</title>
        <authorList>
            <person name="Ding P."/>
        </authorList>
    </citation>
    <scope>NUCLEOTIDE SEQUENCE [LARGE SCALE GENOMIC DNA]</scope>
    <source>
        <strain evidence="3">TRM88002</strain>
    </source>
</reference>
<dbReference type="SFLD" id="SFLDG01129">
    <property type="entry name" value="C1.5:_HAD__Beta-PGM__Phosphata"/>
    <property type="match status" value="1"/>
</dbReference>
<proteinExistence type="predicted"/>
<dbReference type="SFLD" id="SFLDS00003">
    <property type="entry name" value="Haloacid_Dehalogenase"/>
    <property type="match status" value="1"/>
</dbReference>
<keyword evidence="3" id="KW-1185">Reference proteome</keyword>